<evidence type="ECO:0000313" key="1">
    <source>
        <dbReference type="EMBL" id="USS42744.1"/>
    </source>
</evidence>
<organism evidence="1 2">
    <name type="scientific">Burkholderia glumae</name>
    <name type="common">Pseudomonas glumae</name>
    <dbReference type="NCBI Taxonomy" id="337"/>
    <lineage>
        <taxon>Bacteria</taxon>
        <taxon>Pseudomonadati</taxon>
        <taxon>Pseudomonadota</taxon>
        <taxon>Betaproteobacteria</taxon>
        <taxon>Burkholderiales</taxon>
        <taxon>Burkholderiaceae</taxon>
        <taxon>Burkholderia</taxon>
    </lineage>
</organism>
<proteinExistence type="predicted"/>
<sequence>MPILIDYTTPGTGAVAGYHVVQQVTFDYQNSRSVAQLASYVSKQTYADGRQPLFSQPIEFGAMPPDGMSPRSYAEQKIVAPVSDKTSPTAARANFIGGSIVDGSVERAADSSPAQATDTSQS</sequence>
<protein>
    <submittedName>
        <fullName evidence="1">Uncharacterized protein</fullName>
    </submittedName>
</protein>
<dbReference type="RefSeq" id="WP_252836487.1">
    <property type="nucleotide sequence ID" value="NZ_CP099583.1"/>
</dbReference>
<reference evidence="1" key="1">
    <citation type="submission" date="2022-06" db="EMBL/GenBank/DDBJ databases">
        <title>Draft genome sequence of Burkholderia glumae strain GR20004 isolated from rice panicle showing bacterial panicle blight.</title>
        <authorList>
            <person name="Choi S.Y."/>
            <person name="Lee Y.H."/>
        </authorList>
    </citation>
    <scope>NUCLEOTIDE SEQUENCE</scope>
    <source>
        <strain evidence="1">GR20004</strain>
    </source>
</reference>
<evidence type="ECO:0000313" key="2">
    <source>
        <dbReference type="Proteomes" id="UP001056386"/>
    </source>
</evidence>
<dbReference type="Proteomes" id="UP001056386">
    <property type="component" value="Chromosome 2"/>
</dbReference>
<gene>
    <name evidence="1" type="ORF">NFI99_11220</name>
</gene>
<accession>A0ABY5B8H8</accession>
<dbReference type="EMBL" id="CP099583">
    <property type="protein sequence ID" value="USS42744.1"/>
    <property type="molecule type" value="Genomic_DNA"/>
</dbReference>
<name>A0ABY5B8H8_BURGL</name>
<keyword evidence="2" id="KW-1185">Reference proteome</keyword>